<feature type="region of interest" description="Disordered" evidence="1">
    <location>
        <begin position="59"/>
        <end position="114"/>
    </location>
</feature>
<dbReference type="Proteomes" id="UP000623958">
    <property type="component" value="Unassembled WGS sequence"/>
</dbReference>
<sequence length="126" mass="13470">MPRRDGGGDARWRSASYKAAWNACAITIKASLVAFLAKCDHGRGQTEPLERDMRLAARGRRGNAADGPHRGADGTPPFHPADRTPGDATRVPAGRPGARPHEARHVPTGTYMGGNQWQHALQASIA</sequence>
<organism evidence="2 3">
    <name type="scientific">Xanthomonas boreopolis</name>
    <dbReference type="NCBI Taxonomy" id="86183"/>
    <lineage>
        <taxon>Bacteria</taxon>
        <taxon>Pseudomonadati</taxon>
        <taxon>Pseudomonadota</taxon>
        <taxon>Gammaproteobacteria</taxon>
        <taxon>Lysobacterales</taxon>
        <taxon>Lysobacteraceae</taxon>
        <taxon>Xanthomonas</taxon>
    </lineage>
</organism>
<keyword evidence="3" id="KW-1185">Reference proteome</keyword>
<evidence type="ECO:0000256" key="1">
    <source>
        <dbReference type="SAM" id="MobiDB-lite"/>
    </source>
</evidence>
<proteinExistence type="predicted"/>
<evidence type="ECO:0000313" key="2">
    <source>
        <dbReference type="EMBL" id="GHH52371.1"/>
    </source>
</evidence>
<accession>A0A919F7A5</accession>
<comment type="caution">
    <text evidence="2">The sequence shown here is derived from an EMBL/GenBank/DDBJ whole genome shotgun (WGS) entry which is preliminary data.</text>
</comment>
<reference evidence="2" key="1">
    <citation type="journal article" date="2014" name="Int. J. Syst. Evol. Microbiol.">
        <title>Complete genome sequence of Corynebacterium casei LMG S-19264T (=DSM 44701T), isolated from a smear-ripened cheese.</title>
        <authorList>
            <consortium name="US DOE Joint Genome Institute (JGI-PGF)"/>
            <person name="Walter F."/>
            <person name="Albersmeier A."/>
            <person name="Kalinowski J."/>
            <person name="Ruckert C."/>
        </authorList>
    </citation>
    <scope>NUCLEOTIDE SEQUENCE</scope>
    <source>
        <strain evidence="2">JCM 13306</strain>
    </source>
</reference>
<dbReference type="AlphaFoldDB" id="A0A919F7A5"/>
<dbReference type="EMBL" id="BNBA01000010">
    <property type="protein sequence ID" value="GHH52371.1"/>
    <property type="molecule type" value="Genomic_DNA"/>
</dbReference>
<name>A0A919F7A5_9XANT</name>
<protein>
    <submittedName>
        <fullName evidence="2">Uncharacterized protein</fullName>
    </submittedName>
</protein>
<reference evidence="2" key="2">
    <citation type="submission" date="2020-09" db="EMBL/GenBank/DDBJ databases">
        <authorList>
            <person name="Sun Q."/>
            <person name="Ohkuma M."/>
        </authorList>
    </citation>
    <scope>NUCLEOTIDE SEQUENCE</scope>
    <source>
        <strain evidence="2">JCM 13306</strain>
    </source>
</reference>
<evidence type="ECO:0000313" key="3">
    <source>
        <dbReference type="Proteomes" id="UP000623958"/>
    </source>
</evidence>
<gene>
    <name evidence="2" type="ORF">GCM10009090_15930</name>
</gene>